<keyword evidence="4" id="KW-1185">Reference proteome</keyword>
<dbReference type="eggNOG" id="ENOG502S05Y">
    <property type="taxonomic scope" value="Eukaryota"/>
</dbReference>
<reference evidence="3" key="3">
    <citation type="submission" date="2025-09" db="UniProtKB">
        <authorList>
            <consortium name="Ensembl"/>
        </authorList>
    </citation>
    <scope>IDENTIFICATION</scope>
</reference>
<evidence type="ECO:0000313" key="4">
    <source>
        <dbReference type="Proteomes" id="UP000005225"/>
    </source>
</evidence>
<reference evidence="3" key="2">
    <citation type="submission" date="2025-08" db="UniProtKB">
        <authorList>
            <consortium name="Ensembl"/>
        </authorList>
    </citation>
    <scope>IDENTIFICATION</scope>
</reference>
<name>H0X040_OTOGA</name>
<feature type="domain" description="DUF4709" evidence="2">
    <location>
        <begin position="19"/>
        <end position="128"/>
    </location>
</feature>
<dbReference type="Proteomes" id="UP000005225">
    <property type="component" value="Unassembled WGS sequence"/>
</dbReference>
<dbReference type="InterPro" id="IPR031651">
    <property type="entry name" value="DUF4709"/>
</dbReference>
<evidence type="ECO:0000259" key="2">
    <source>
        <dbReference type="Pfam" id="PF15821"/>
    </source>
</evidence>
<dbReference type="GeneTree" id="ENSGT00390000003836"/>
<evidence type="ECO:0000313" key="3">
    <source>
        <dbReference type="Ensembl" id="ENSOGAP00000008254.2"/>
    </source>
</evidence>
<keyword evidence="1" id="KW-0175">Coiled coil</keyword>
<proteinExistence type="predicted"/>
<reference evidence="4" key="1">
    <citation type="submission" date="2011-03" db="EMBL/GenBank/DDBJ databases">
        <title>Version 3 of the genome sequence of Otolemur garnettii (Bushbaby).</title>
        <authorList>
            <consortium name="The Broad Institute Genome Sequencing Platform"/>
            <person name="Di Palma F."/>
            <person name="Johnson J."/>
            <person name="Lander E.S."/>
            <person name="Lindblad-Toh K."/>
            <person name="Jaffe D.B."/>
            <person name="Gnerre S."/>
            <person name="MacCallum I."/>
            <person name="Przybylski D."/>
            <person name="Ribeiro F.J."/>
            <person name="Burton J.N."/>
            <person name="Walker B.J."/>
            <person name="Sharpe T."/>
            <person name="Hall G."/>
        </authorList>
    </citation>
    <scope>NUCLEOTIDE SEQUENCE [LARGE SCALE GENOMIC DNA]</scope>
</reference>
<dbReference type="InterPro" id="IPR040119">
    <property type="entry name" value="C10orf67-like"/>
</dbReference>
<accession>H0X040</accession>
<dbReference type="EMBL" id="AAQR03044210">
    <property type="status" value="NOT_ANNOTATED_CDS"/>
    <property type="molecule type" value="Genomic_DNA"/>
</dbReference>
<dbReference type="InParanoid" id="H0X040"/>
<dbReference type="PANTHER" id="PTHR22382">
    <property type="entry name" value="RIKEN CDNA 4921504E06 GENE"/>
    <property type="match status" value="1"/>
</dbReference>
<dbReference type="OMA" id="TTDHATQ"/>
<sequence length="296" mass="34724">KKKKKDIENKANFISFFSRVNISNDLKVGFFKTDHATQTDCKEIGPLHELTSTTQYLVQVVKSIQVEFGFLKQFLQLKFEDRIKEEALSLFNVLHDRILEVENYYKQREDNIRKRFHQQLADAIATVKGLYKQFFDVEEEAVPLQDPNIVKINVLSRKLKEKEEIIKVLEEELGECEEYGFPKHDILGKRSSSTKITLEKAALEFRMEKEKLLQIIAELEEELQINVKETSLIEDELILMKENAEKDHRTIQKLIKGRDRLKAELEHEQALVEDMVRNQLGNAGNRRKKYGLLFTK</sequence>
<dbReference type="Pfam" id="PF15821">
    <property type="entry name" value="DUF4709"/>
    <property type="match status" value="1"/>
</dbReference>
<dbReference type="AlphaFoldDB" id="H0X040"/>
<dbReference type="Ensembl" id="ENSOGAT00000009215.2">
    <property type="protein sequence ID" value="ENSOGAP00000008254.2"/>
    <property type="gene ID" value="ENSOGAG00000009212.2"/>
</dbReference>
<protein>
    <recommendedName>
        <fullName evidence="2">DUF4709 domain-containing protein</fullName>
    </recommendedName>
</protein>
<organism evidence="3 4">
    <name type="scientific">Otolemur garnettii</name>
    <name type="common">Small-eared galago</name>
    <name type="synonym">Garnett's greater bushbaby</name>
    <dbReference type="NCBI Taxonomy" id="30611"/>
    <lineage>
        <taxon>Eukaryota</taxon>
        <taxon>Metazoa</taxon>
        <taxon>Chordata</taxon>
        <taxon>Craniata</taxon>
        <taxon>Vertebrata</taxon>
        <taxon>Euteleostomi</taxon>
        <taxon>Mammalia</taxon>
        <taxon>Eutheria</taxon>
        <taxon>Euarchontoglires</taxon>
        <taxon>Primates</taxon>
        <taxon>Strepsirrhini</taxon>
        <taxon>Lorisiformes</taxon>
        <taxon>Galagidae</taxon>
        <taxon>Otolemur</taxon>
    </lineage>
</organism>
<dbReference type="FunCoup" id="H0X040">
    <property type="interactions" value="2"/>
</dbReference>
<dbReference type="STRING" id="30611.ENSOGAP00000008254"/>
<dbReference type="PANTHER" id="PTHR22382:SF7">
    <property type="entry name" value="RIKEN CDNA 4921504E06 GENE"/>
    <property type="match status" value="1"/>
</dbReference>
<evidence type="ECO:0000256" key="1">
    <source>
        <dbReference type="SAM" id="Coils"/>
    </source>
</evidence>
<dbReference type="HOGENOM" id="CLU_061816_0_0_1"/>
<feature type="coiled-coil region" evidence="1">
    <location>
        <begin position="152"/>
        <end position="278"/>
    </location>
</feature>